<dbReference type="Pfam" id="PF03401">
    <property type="entry name" value="TctC"/>
    <property type="match status" value="1"/>
</dbReference>
<dbReference type="CDD" id="cd07012">
    <property type="entry name" value="PBP2_Bug_TTT"/>
    <property type="match status" value="1"/>
</dbReference>
<comment type="similarity">
    <text evidence="1">Belongs to the UPF0065 (bug) family.</text>
</comment>
<dbReference type="InterPro" id="IPR005064">
    <property type="entry name" value="BUG"/>
</dbReference>
<comment type="caution">
    <text evidence="3">The sequence shown here is derived from an EMBL/GenBank/DDBJ whole genome shotgun (WGS) entry which is preliminary data.</text>
</comment>
<protein>
    <submittedName>
        <fullName evidence="3">Tripartite tricarboxylate transporter substrate binding protein</fullName>
    </submittedName>
</protein>
<evidence type="ECO:0000256" key="2">
    <source>
        <dbReference type="SAM" id="SignalP"/>
    </source>
</evidence>
<dbReference type="PANTHER" id="PTHR42928">
    <property type="entry name" value="TRICARBOXYLATE-BINDING PROTEIN"/>
    <property type="match status" value="1"/>
</dbReference>
<dbReference type="PANTHER" id="PTHR42928:SF5">
    <property type="entry name" value="BLR1237 PROTEIN"/>
    <property type="match status" value="1"/>
</dbReference>
<dbReference type="AlphaFoldDB" id="A0A6N8IMS7"/>
<proteinExistence type="inferred from homology"/>
<dbReference type="RefSeq" id="WP_157396246.1">
    <property type="nucleotide sequence ID" value="NZ_WSEL01000003.1"/>
</dbReference>
<organism evidence="3 4">
    <name type="scientific">Ramlibacter pinisoli</name>
    <dbReference type="NCBI Taxonomy" id="2682844"/>
    <lineage>
        <taxon>Bacteria</taxon>
        <taxon>Pseudomonadati</taxon>
        <taxon>Pseudomonadota</taxon>
        <taxon>Betaproteobacteria</taxon>
        <taxon>Burkholderiales</taxon>
        <taxon>Comamonadaceae</taxon>
        <taxon>Ramlibacter</taxon>
    </lineage>
</organism>
<keyword evidence="2" id="KW-0732">Signal</keyword>
<evidence type="ECO:0000256" key="1">
    <source>
        <dbReference type="ARBA" id="ARBA00006987"/>
    </source>
</evidence>
<evidence type="ECO:0000313" key="3">
    <source>
        <dbReference type="EMBL" id="MVQ28104.1"/>
    </source>
</evidence>
<dbReference type="EMBL" id="WSEL01000003">
    <property type="protein sequence ID" value="MVQ28104.1"/>
    <property type="molecule type" value="Genomic_DNA"/>
</dbReference>
<sequence length="331" mass="35020">MRHPSPRHRVSRRALCSLALACLPLAALHAQEPFPSKPIRLVVTYPAGGSSDLMARIMGQKLSEHWKQPVVIESKPGAAGSIGMEFAARQAPDGYNFVIGNLGPAAVNPLITKVPYNMDKDFIPVALTATGPNILVVPANSPYKTLGELLAAAKAKPGGISFGTSGAGSMAHLGGELIMRQANVRITPVPYKGGGQAVNDLLAGHLDMMVADALPVSQFIKTNRLRPLAISSAQRSALFPDIPTFAEGGLNGLVAENWWGVYLPAGTPKAVVDAYHAALVKVMADPDLKEKFAGLGVEAMASTQAEFRAFLASEHARYSKLISDNNIKGDQ</sequence>
<dbReference type="Gene3D" id="3.40.190.10">
    <property type="entry name" value="Periplasmic binding protein-like II"/>
    <property type="match status" value="1"/>
</dbReference>
<dbReference type="Proteomes" id="UP000469385">
    <property type="component" value="Unassembled WGS sequence"/>
</dbReference>
<feature type="chain" id="PRO_5026933790" evidence="2">
    <location>
        <begin position="30"/>
        <end position="331"/>
    </location>
</feature>
<dbReference type="InterPro" id="IPR042100">
    <property type="entry name" value="Bug_dom1"/>
</dbReference>
<dbReference type="Gene3D" id="3.40.190.150">
    <property type="entry name" value="Bordetella uptake gene, domain 1"/>
    <property type="match status" value="1"/>
</dbReference>
<reference evidence="3 4" key="1">
    <citation type="submission" date="2019-12" db="EMBL/GenBank/DDBJ databases">
        <authorList>
            <person name="Huq M.A."/>
        </authorList>
    </citation>
    <scope>NUCLEOTIDE SEQUENCE [LARGE SCALE GENOMIC DNA]</scope>
    <source>
        <strain evidence="3 4">MAH-25</strain>
    </source>
</reference>
<dbReference type="PIRSF" id="PIRSF017082">
    <property type="entry name" value="YflP"/>
    <property type="match status" value="1"/>
</dbReference>
<gene>
    <name evidence="3" type="ORF">GON04_01485</name>
</gene>
<keyword evidence="4" id="KW-1185">Reference proteome</keyword>
<evidence type="ECO:0000313" key="4">
    <source>
        <dbReference type="Proteomes" id="UP000469385"/>
    </source>
</evidence>
<name>A0A6N8IMS7_9BURK</name>
<feature type="signal peptide" evidence="2">
    <location>
        <begin position="1"/>
        <end position="29"/>
    </location>
</feature>
<dbReference type="SUPFAM" id="SSF53850">
    <property type="entry name" value="Periplasmic binding protein-like II"/>
    <property type="match status" value="1"/>
</dbReference>
<accession>A0A6N8IMS7</accession>